<dbReference type="Pfam" id="PF04267">
    <property type="entry name" value="SoxD"/>
    <property type="match status" value="1"/>
</dbReference>
<dbReference type="OrthoDB" id="7159274at2"/>
<dbReference type="EMBL" id="BLAF01000018">
    <property type="protein sequence ID" value="GES20754.1"/>
    <property type="molecule type" value="Genomic_DNA"/>
</dbReference>
<name>A0A5M3XHP4_9ACTN</name>
<keyword evidence="3" id="KW-1185">Reference proteome</keyword>
<protein>
    <submittedName>
        <fullName evidence="2">Sarcosine oxidase subunit delta</fullName>
    </submittedName>
</protein>
<organism evidence="2 3">
    <name type="scientific">Acrocarpospora pleiomorpha</name>
    <dbReference type="NCBI Taxonomy" id="90975"/>
    <lineage>
        <taxon>Bacteria</taxon>
        <taxon>Bacillati</taxon>
        <taxon>Actinomycetota</taxon>
        <taxon>Actinomycetes</taxon>
        <taxon>Streptosporangiales</taxon>
        <taxon>Streptosporangiaceae</taxon>
        <taxon>Acrocarpospora</taxon>
    </lineage>
</organism>
<dbReference type="AlphaFoldDB" id="A0A5M3XHP4"/>
<comment type="caution">
    <text evidence="2">The sequence shown here is derived from an EMBL/GenBank/DDBJ whole genome shotgun (WGS) entry which is preliminary data.</text>
</comment>
<dbReference type="GO" id="GO:0008115">
    <property type="term" value="F:sarcosine oxidase activity"/>
    <property type="evidence" value="ECO:0007669"/>
    <property type="project" value="InterPro"/>
</dbReference>
<sequence>MLLIKCPWCGPRDEVEFRYGGQAHLAYPPDPSRLTDAQWAHVLYFRDNPSGPCAERWLHVAGCRQWFNAVRDTVTYEILAVYRPGEAAPPLTGAAPGGPRATDAAR</sequence>
<accession>A0A5M3XHP4</accession>
<dbReference type="InterPro" id="IPR006279">
    <property type="entry name" value="SoxD"/>
</dbReference>
<dbReference type="RefSeq" id="WP_155345779.1">
    <property type="nucleotide sequence ID" value="NZ_BAAAHM010000002.1"/>
</dbReference>
<reference evidence="2 3" key="1">
    <citation type="submission" date="2019-10" db="EMBL/GenBank/DDBJ databases">
        <title>Whole genome shotgun sequence of Acrocarpospora pleiomorpha NBRC 16267.</title>
        <authorList>
            <person name="Ichikawa N."/>
            <person name="Kimura A."/>
            <person name="Kitahashi Y."/>
            <person name="Komaki H."/>
            <person name="Oguchi A."/>
        </authorList>
    </citation>
    <scope>NUCLEOTIDE SEQUENCE [LARGE SCALE GENOMIC DNA]</scope>
    <source>
        <strain evidence="2 3">NBRC 16267</strain>
    </source>
</reference>
<dbReference type="Proteomes" id="UP000377595">
    <property type="component" value="Unassembled WGS sequence"/>
</dbReference>
<dbReference type="GO" id="GO:0046653">
    <property type="term" value="P:tetrahydrofolate metabolic process"/>
    <property type="evidence" value="ECO:0007669"/>
    <property type="project" value="InterPro"/>
</dbReference>
<gene>
    <name evidence="2" type="primary">soxD</name>
    <name evidence="2" type="ORF">Aple_036500</name>
</gene>
<dbReference type="InterPro" id="IPR038561">
    <property type="entry name" value="SoxD_sf"/>
</dbReference>
<evidence type="ECO:0000313" key="3">
    <source>
        <dbReference type="Proteomes" id="UP000377595"/>
    </source>
</evidence>
<feature type="region of interest" description="Disordered" evidence="1">
    <location>
        <begin position="87"/>
        <end position="106"/>
    </location>
</feature>
<evidence type="ECO:0000313" key="2">
    <source>
        <dbReference type="EMBL" id="GES20754.1"/>
    </source>
</evidence>
<evidence type="ECO:0000256" key="1">
    <source>
        <dbReference type="SAM" id="MobiDB-lite"/>
    </source>
</evidence>
<proteinExistence type="predicted"/>
<dbReference type="Gene3D" id="3.30.2270.10">
    <property type="entry name" value="Folate-binding superfamily"/>
    <property type="match status" value="1"/>
</dbReference>
<dbReference type="NCBIfam" id="TIGR01374">
    <property type="entry name" value="soxD"/>
    <property type="match status" value="1"/>
</dbReference>